<organism evidence="7 8">
    <name type="scientific">Thauera phenolivorans</name>
    <dbReference type="NCBI Taxonomy" id="1792543"/>
    <lineage>
        <taxon>Bacteria</taxon>
        <taxon>Pseudomonadati</taxon>
        <taxon>Pseudomonadota</taxon>
        <taxon>Betaproteobacteria</taxon>
        <taxon>Rhodocyclales</taxon>
        <taxon>Zoogloeaceae</taxon>
        <taxon>Thauera</taxon>
    </lineage>
</organism>
<feature type="transmembrane region" description="Helical" evidence="6">
    <location>
        <begin position="64"/>
        <end position="86"/>
    </location>
</feature>
<evidence type="ECO:0000256" key="5">
    <source>
        <dbReference type="ARBA" id="ARBA00023136"/>
    </source>
</evidence>
<dbReference type="GO" id="GO:0055085">
    <property type="term" value="P:transmembrane transport"/>
    <property type="evidence" value="ECO:0007669"/>
    <property type="project" value="TreeGrafter"/>
</dbReference>
<evidence type="ECO:0000256" key="2">
    <source>
        <dbReference type="ARBA" id="ARBA00009773"/>
    </source>
</evidence>
<gene>
    <name evidence="7" type="ORF">GX576_15300</name>
</gene>
<dbReference type="PANTHER" id="PTHR21716:SF64">
    <property type="entry name" value="AI-2 TRANSPORT PROTEIN TQSA"/>
    <property type="match status" value="1"/>
</dbReference>
<evidence type="ECO:0000256" key="6">
    <source>
        <dbReference type="SAM" id="Phobius"/>
    </source>
</evidence>
<dbReference type="EMBL" id="JAAYYV010000440">
    <property type="protein sequence ID" value="NLF55734.1"/>
    <property type="molecule type" value="Genomic_DNA"/>
</dbReference>
<feature type="transmembrane region" description="Helical" evidence="6">
    <location>
        <begin position="12"/>
        <end position="44"/>
    </location>
</feature>
<sequence length="367" mass="40366">MTTPRADRLQTAFWALAGIALVALFWVLSPILAPFVIGAVFAYISDPAVNWLARRRMPRPAAVALVIVVVGLVLVTLALIMVPMLYREAMSLLRRLPDLVVLFNERVAPLLQARLGVDVQLDAEQFRKLITENWDNAQDLVPIVLGNLKTGGVAVLGFAANLILIPLVMFYLLQEWPRLLLELRRLVPRPWLTRTLRIMGDIDSVMSEFLRGQLSVMLLLAIFYSIGLWLAGVNFALPVGVLTGLLVFIPYVGFGGGLVLAILTALLQAEGWPPLIGVAIVYSLGQLIESFLLTPYLVGERIGLHPLAVIFALMAFGQLFGFIGVLVALPVSAALLVGLREVRQAWFASHVYLGRQPTQVARAPNRR</sequence>
<comment type="subcellular location">
    <subcellularLocation>
        <location evidence="1">Membrane</location>
        <topology evidence="1">Multi-pass membrane protein</topology>
    </subcellularLocation>
</comment>
<evidence type="ECO:0000313" key="8">
    <source>
        <dbReference type="Proteomes" id="UP000536534"/>
    </source>
</evidence>
<dbReference type="AlphaFoldDB" id="A0A7X7LZ04"/>
<feature type="transmembrane region" description="Helical" evidence="6">
    <location>
        <begin position="214"/>
        <end position="237"/>
    </location>
</feature>
<keyword evidence="4 6" id="KW-1133">Transmembrane helix</keyword>
<dbReference type="RefSeq" id="WP_068803296.1">
    <property type="nucleotide sequence ID" value="NZ_MBFM01000001.1"/>
</dbReference>
<comment type="caution">
    <text evidence="7">The sequence shown here is derived from an EMBL/GenBank/DDBJ whole genome shotgun (WGS) entry which is preliminary data.</text>
</comment>
<evidence type="ECO:0000256" key="3">
    <source>
        <dbReference type="ARBA" id="ARBA00022692"/>
    </source>
</evidence>
<reference evidence="7 8" key="1">
    <citation type="journal article" date="2020" name="Biotechnol. Biofuels">
        <title>New insights from the biogas microbiome by comprehensive genome-resolved metagenomics of nearly 1600 species originating from multiple anaerobic digesters.</title>
        <authorList>
            <person name="Campanaro S."/>
            <person name="Treu L."/>
            <person name="Rodriguez-R L.M."/>
            <person name="Kovalovszki A."/>
            <person name="Ziels R.M."/>
            <person name="Maus I."/>
            <person name="Zhu X."/>
            <person name="Kougias P.G."/>
            <person name="Basile A."/>
            <person name="Luo G."/>
            <person name="Schluter A."/>
            <person name="Konstantinidis K.T."/>
            <person name="Angelidaki I."/>
        </authorList>
    </citation>
    <scope>NUCLEOTIDE SEQUENCE [LARGE SCALE GENOMIC DNA]</scope>
    <source>
        <strain evidence="7">AS06rmzACSIP_256</strain>
    </source>
</reference>
<keyword evidence="5 6" id="KW-0472">Membrane</keyword>
<name>A0A7X7LZ04_9RHOO</name>
<evidence type="ECO:0000256" key="4">
    <source>
        <dbReference type="ARBA" id="ARBA00022989"/>
    </source>
</evidence>
<dbReference type="Proteomes" id="UP000536534">
    <property type="component" value="Unassembled WGS sequence"/>
</dbReference>
<protein>
    <submittedName>
        <fullName evidence="7">AI-2E family transporter</fullName>
    </submittedName>
</protein>
<dbReference type="GO" id="GO:0016020">
    <property type="term" value="C:membrane"/>
    <property type="evidence" value="ECO:0007669"/>
    <property type="project" value="UniProtKB-SubCell"/>
</dbReference>
<feature type="transmembrane region" description="Helical" evidence="6">
    <location>
        <begin position="310"/>
        <end position="337"/>
    </location>
</feature>
<dbReference type="OrthoDB" id="5792512at2"/>
<proteinExistence type="inferred from homology"/>
<feature type="transmembrane region" description="Helical" evidence="6">
    <location>
        <begin position="244"/>
        <end position="269"/>
    </location>
</feature>
<comment type="similarity">
    <text evidence="2">Belongs to the autoinducer-2 exporter (AI-2E) (TC 2.A.86) family.</text>
</comment>
<feature type="transmembrane region" description="Helical" evidence="6">
    <location>
        <begin position="275"/>
        <end position="298"/>
    </location>
</feature>
<dbReference type="InterPro" id="IPR002549">
    <property type="entry name" value="AI-2E-like"/>
</dbReference>
<dbReference type="PANTHER" id="PTHR21716">
    <property type="entry name" value="TRANSMEMBRANE PROTEIN"/>
    <property type="match status" value="1"/>
</dbReference>
<keyword evidence="3 6" id="KW-0812">Transmembrane</keyword>
<feature type="transmembrane region" description="Helical" evidence="6">
    <location>
        <begin position="153"/>
        <end position="173"/>
    </location>
</feature>
<dbReference type="Pfam" id="PF01594">
    <property type="entry name" value="AI-2E_transport"/>
    <property type="match status" value="1"/>
</dbReference>
<evidence type="ECO:0000313" key="7">
    <source>
        <dbReference type="EMBL" id="NLF55734.1"/>
    </source>
</evidence>
<accession>A0A7X7LZ04</accession>
<evidence type="ECO:0000256" key="1">
    <source>
        <dbReference type="ARBA" id="ARBA00004141"/>
    </source>
</evidence>